<dbReference type="NCBIfam" id="NF006743">
    <property type="entry name" value="PRK09270.1-2"/>
    <property type="match status" value="1"/>
</dbReference>
<dbReference type="GO" id="GO:0016301">
    <property type="term" value="F:kinase activity"/>
    <property type="evidence" value="ECO:0007669"/>
    <property type="project" value="UniProtKB-KW"/>
</dbReference>
<accession>A0A3M0G109</accession>
<dbReference type="OrthoDB" id="3192509at2"/>
<dbReference type="InterPro" id="IPR027417">
    <property type="entry name" value="P-loop_NTPase"/>
</dbReference>
<keyword evidence="2" id="KW-0418">Kinase</keyword>
<evidence type="ECO:0000313" key="3">
    <source>
        <dbReference type="Proteomes" id="UP000275256"/>
    </source>
</evidence>
<evidence type="ECO:0000313" key="2">
    <source>
        <dbReference type="EMBL" id="RMB57877.1"/>
    </source>
</evidence>
<dbReference type="GO" id="GO:0016887">
    <property type="term" value="F:ATP hydrolysis activity"/>
    <property type="evidence" value="ECO:0007669"/>
    <property type="project" value="InterPro"/>
</dbReference>
<proteinExistence type="predicted"/>
<dbReference type="RefSeq" id="WP_121902579.1">
    <property type="nucleotide sequence ID" value="NZ_REFW01000005.1"/>
</dbReference>
<dbReference type="InterPro" id="IPR003439">
    <property type="entry name" value="ABC_transporter-like_ATP-bd"/>
</dbReference>
<dbReference type="AlphaFoldDB" id="A0A3M0G109"/>
<gene>
    <name evidence="2" type="ORF">EAX62_15165</name>
</gene>
<protein>
    <submittedName>
        <fullName evidence="2">Nucleoside/nucleotide kinase family protein</fullName>
    </submittedName>
</protein>
<keyword evidence="2" id="KW-0808">Transferase</keyword>
<dbReference type="Gene3D" id="3.40.50.300">
    <property type="entry name" value="P-loop containing nucleotide triphosphate hydrolases"/>
    <property type="match status" value="1"/>
</dbReference>
<feature type="domain" description="ABC transporter" evidence="1">
    <location>
        <begin position="28"/>
        <end position="70"/>
    </location>
</feature>
<dbReference type="SUPFAM" id="SSF52540">
    <property type="entry name" value="P-loop containing nucleoside triphosphate hydrolases"/>
    <property type="match status" value="1"/>
</dbReference>
<dbReference type="Pfam" id="PF00005">
    <property type="entry name" value="ABC_tran"/>
    <property type="match status" value="1"/>
</dbReference>
<keyword evidence="3" id="KW-1185">Reference proteome</keyword>
<comment type="caution">
    <text evidence="2">The sequence shown here is derived from an EMBL/GenBank/DDBJ whole genome shotgun (WGS) entry which is preliminary data.</text>
</comment>
<dbReference type="GO" id="GO:0005524">
    <property type="term" value="F:ATP binding"/>
    <property type="evidence" value="ECO:0007669"/>
    <property type="project" value="InterPro"/>
</dbReference>
<evidence type="ECO:0000259" key="1">
    <source>
        <dbReference type="Pfam" id="PF00005"/>
    </source>
</evidence>
<dbReference type="Proteomes" id="UP000275256">
    <property type="component" value="Unassembled WGS sequence"/>
</dbReference>
<name>A0A3M0G109_9ACTN</name>
<dbReference type="EMBL" id="REFW01000005">
    <property type="protein sequence ID" value="RMB57877.1"/>
    <property type="molecule type" value="Genomic_DNA"/>
</dbReference>
<reference evidence="2 3" key="1">
    <citation type="submission" date="2018-10" db="EMBL/GenBank/DDBJ databases">
        <title>Tessaracoccus antarcticuss sp. nov., isolated from sediment.</title>
        <authorList>
            <person name="Zhou L.Y."/>
            <person name="Du Z.J."/>
        </authorList>
    </citation>
    <scope>NUCLEOTIDE SEQUENCE [LARGE SCALE GENOMIC DNA]</scope>
    <source>
        <strain evidence="2 3">JDX10</strain>
    </source>
</reference>
<dbReference type="PANTHER" id="PTHR10285">
    <property type="entry name" value="URIDINE KINASE"/>
    <property type="match status" value="1"/>
</dbReference>
<sequence>MKSEGQRTIVASTEEVVARAVALTDLAGRQVLGLVGAPGSGKSTIADMIAMAVGPTAQVVEMDGYHLSNDLLTRLGRRDRKGAADTFDAAGYVDLLRRLRDPGSGTVYAPVFDRERDLAIVGATAVAESCQLVITTGNYLLLDEPPWSGVSKLLDHAWFLEPDEERRMSQLVARHERYGRTPEEARGWALSTDEPNAELVRGSRHNADLVIRLS</sequence>
<organism evidence="2 3">
    <name type="scientific">Tessaracoccus antarcticus</name>
    <dbReference type="NCBI Taxonomy" id="2479848"/>
    <lineage>
        <taxon>Bacteria</taxon>
        <taxon>Bacillati</taxon>
        <taxon>Actinomycetota</taxon>
        <taxon>Actinomycetes</taxon>
        <taxon>Propionibacteriales</taxon>
        <taxon>Propionibacteriaceae</taxon>
        <taxon>Tessaracoccus</taxon>
    </lineage>
</organism>